<reference evidence="2 3" key="2">
    <citation type="submission" date="2018-03" db="EMBL/GenBank/DDBJ databases">
        <title>The ancient ancestry and fast evolution of plastids.</title>
        <authorList>
            <person name="Moore K.R."/>
            <person name="Magnabosco C."/>
            <person name="Momper L."/>
            <person name="Gold D.A."/>
            <person name="Bosak T."/>
            <person name="Fournier G.P."/>
        </authorList>
    </citation>
    <scope>NUCLEOTIDE SEQUENCE [LARGE SCALE GENOMIC DNA]</scope>
    <source>
        <strain evidence="2 3">ULC007</strain>
    </source>
</reference>
<gene>
    <name evidence="2" type="ORF">C7B65_03675</name>
</gene>
<accession>A0A2T1DMI0</accession>
<proteinExistence type="predicted"/>
<reference evidence="2 3" key="1">
    <citation type="submission" date="2018-02" db="EMBL/GenBank/DDBJ databases">
        <authorList>
            <person name="Cohen D.B."/>
            <person name="Kent A.D."/>
        </authorList>
    </citation>
    <scope>NUCLEOTIDE SEQUENCE [LARGE SCALE GENOMIC DNA]</scope>
    <source>
        <strain evidence="2 3">ULC007</strain>
    </source>
</reference>
<dbReference type="AlphaFoldDB" id="A0A2T1DMI0"/>
<protein>
    <recommendedName>
        <fullName evidence="4">SbsA Ig-like domain-containing protein</fullName>
    </recommendedName>
</protein>
<keyword evidence="1" id="KW-1133">Transmembrane helix</keyword>
<comment type="caution">
    <text evidence="2">The sequence shown here is derived from an EMBL/GenBank/DDBJ whole genome shotgun (WGS) entry which is preliminary data.</text>
</comment>
<keyword evidence="3" id="KW-1185">Reference proteome</keyword>
<evidence type="ECO:0000313" key="2">
    <source>
        <dbReference type="EMBL" id="PSB21689.1"/>
    </source>
</evidence>
<dbReference type="EMBL" id="PVWG01000002">
    <property type="protein sequence ID" value="PSB21689.1"/>
    <property type="molecule type" value="Genomic_DNA"/>
</dbReference>
<sequence>MQPTPTAPPKQFFQPLDRAALFVMAILSVVIGLLLLSGDRSAPRVRDFSWQNKQVGSDDSAFVLTFSRPMDHNSVEQNLQIEPSLPGKTSWAGRRMAYTLNAPAPYGTSFNVKLQNAQDRFTQEGSDRVSIQPFVGNFQSRDRAFAYIGVDGDEAGRLILFNMTKQEKKILTPQNLVVMDFKPYTQSDRILFSAIERANQSQTLVDQKLYTVTTGLAINSPAQPSDIQKSDWDFFNSVKPSPSPSSGQIERVLDNQDYQNLKFDVSPDGNVIVVQRVSRKNPNDFGPWIIRQGSAPQPLDNKQPGGEFLITPDSSSLAIAQGQGLAIIPLQPQADPLDFLPKFGTVLSFSKDGSSAAMLKFNTDYTRSLFLVTNQGDSKEIFKTTGSIVSAQFDPTEQILYCLLTNLIPGATYQEQPYLAAIDLKTAMTQGGERALHPMVLLPKQRDIQMSLAPDGLALIFDQTDGDAQSPDGKSLANGRLWLLPLTGNLTAKVQPEALPMPGFHPRWLP</sequence>
<name>A0A2T1DMI0_9CYAN</name>
<feature type="transmembrane region" description="Helical" evidence="1">
    <location>
        <begin position="19"/>
        <end position="36"/>
    </location>
</feature>
<keyword evidence="1" id="KW-0472">Membrane</keyword>
<evidence type="ECO:0000256" key="1">
    <source>
        <dbReference type="SAM" id="Phobius"/>
    </source>
</evidence>
<dbReference type="RefSeq" id="WP_073069537.1">
    <property type="nucleotide sequence ID" value="NZ_MPPI01000002.1"/>
</dbReference>
<keyword evidence="1" id="KW-0812">Transmembrane</keyword>
<dbReference type="Gene3D" id="2.60.40.3710">
    <property type="match status" value="1"/>
</dbReference>
<organism evidence="2 3">
    <name type="scientific">Phormidesmis priestleyi ULC007</name>
    <dbReference type="NCBI Taxonomy" id="1920490"/>
    <lineage>
        <taxon>Bacteria</taxon>
        <taxon>Bacillati</taxon>
        <taxon>Cyanobacteriota</taxon>
        <taxon>Cyanophyceae</taxon>
        <taxon>Leptolyngbyales</taxon>
        <taxon>Leptolyngbyaceae</taxon>
        <taxon>Phormidesmis</taxon>
    </lineage>
</organism>
<dbReference type="OrthoDB" id="475437at2"/>
<evidence type="ECO:0000313" key="3">
    <source>
        <dbReference type="Proteomes" id="UP000238634"/>
    </source>
</evidence>
<dbReference type="Proteomes" id="UP000238634">
    <property type="component" value="Unassembled WGS sequence"/>
</dbReference>
<dbReference type="SUPFAM" id="SSF82171">
    <property type="entry name" value="DPP6 N-terminal domain-like"/>
    <property type="match status" value="1"/>
</dbReference>
<dbReference type="STRING" id="1920490.GCA_001895925_01723"/>
<evidence type="ECO:0008006" key="4">
    <source>
        <dbReference type="Google" id="ProtNLM"/>
    </source>
</evidence>